<dbReference type="AlphaFoldDB" id="A0A4Z2F0H8"/>
<dbReference type="EMBL" id="SRLO01001908">
    <property type="protein sequence ID" value="TNN34706.1"/>
    <property type="molecule type" value="Genomic_DNA"/>
</dbReference>
<evidence type="ECO:0000313" key="1">
    <source>
        <dbReference type="EMBL" id="TNN34706.1"/>
    </source>
</evidence>
<gene>
    <name evidence="1" type="ORF">EYF80_055127</name>
</gene>
<proteinExistence type="predicted"/>
<name>A0A4Z2F0H8_9TELE</name>
<comment type="caution">
    <text evidence="1">The sequence shown here is derived from an EMBL/GenBank/DDBJ whole genome shotgun (WGS) entry which is preliminary data.</text>
</comment>
<protein>
    <submittedName>
        <fullName evidence="1">Uncharacterized protein</fullName>
    </submittedName>
</protein>
<sequence>MMQRGVPRGLGQDRRRRTAVTLAASRCRSPSHLTGGYGVVRLFLSTPRCVFAISCAPRERH</sequence>
<keyword evidence="2" id="KW-1185">Reference proteome</keyword>
<organism evidence="1 2">
    <name type="scientific">Liparis tanakae</name>
    <name type="common">Tanaka's snailfish</name>
    <dbReference type="NCBI Taxonomy" id="230148"/>
    <lineage>
        <taxon>Eukaryota</taxon>
        <taxon>Metazoa</taxon>
        <taxon>Chordata</taxon>
        <taxon>Craniata</taxon>
        <taxon>Vertebrata</taxon>
        <taxon>Euteleostomi</taxon>
        <taxon>Actinopterygii</taxon>
        <taxon>Neopterygii</taxon>
        <taxon>Teleostei</taxon>
        <taxon>Neoteleostei</taxon>
        <taxon>Acanthomorphata</taxon>
        <taxon>Eupercaria</taxon>
        <taxon>Perciformes</taxon>
        <taxon>Cottioidei</taxon>
        <taxon>Cottales</taxon>
        <taxon>Liparidae</taxon>
        <taxon>Liparis</taxon>
    </lineage>
</organism>
<evidence type="ECO:0000313" key="2">
    <source>
        <dbReference type="Proteomes" id="UP000314294"/>
    </source>
</evidence>
<accession>A0A4Z2F0H8</accession>
<dbReference type="Proteomes" id="UP000314294">
    <property type="component" value="Unassembled WGS sequence"/>
</dbReference>
<reference evidence="1 2" key="1">
    <citation type="submission" date="2019-03" db="EMBL/GenBank/DDBJ databases">
        <title>First draft genome of Liparis tanakae, snailfish: a comprehensive survey of snailfish specific genes.</title>
        <authorList>
            <person name="Kim W."/>
            <person name="Song I."/>
            <person name="Jeong J.-H."/>
            <person name="Kim D."/>
            <person name="Kim S."/>
            <person name="Ryu S."/>
            <person name="Song J.Y."/>
            <person name="Lee S.K."/>
        </authorList>
    </citation>
    <scope>NUCLEOTIDE SEQUENCE [LARGE SCALE GENOMIC DNA]</scope>
    <source>
        <tissue evidence="1">Muscle</tissue>
    </source>
</reference>